<accession>A0ABP3J715</accession>
<comment type="caution">
    <text evidence="2">The sequence shown here is derived from an EMBL/GenBank/DDBJ whole genome shotgun (WGS) entry which is preliminary data.</text>
</comment>
<sequence>MRRIVAAIIGAVMLTGLTATSASAVTDPMKLINCAVESTTAADLNGAISCTLD</sequence>
<organism evidence="2 3">
    <name type="scientific">Streptomyces stramineus</name>
    <dbReference type="NCBI Taxonomy" id="173861"/>
    <lineage>
        <taxon>Bacteria</taxon>
        <taxon>Bacillati</taxon>
        <taxon>Actinomycetota</taxon>
        <taxon>Actinomycetes</taxon>
        <taxon>Kitasatosporales</taxon>
        <taxon>Streptomycetaceae</taxon>
        <taxon>Streptomyces</taxon>
    </lineage>
</organism>
<name>A0ABP3J715_9ACTN</name>
<dbReference type="Proteomes" id="UP001499895">
    <property type="component" value="Unassembled WGS sequence"/>
</dbReference>
<protein>
    <submittedName>
        <fullName evidence="2">Uncharacterized protein</fullName>
    </submittedName>
</protein>
<feature type="chain" id="PRO_5045629614" evidence="1">
    <location>
        <begin position="25"/>
        <end position="53"/>
    </location>
</feature>
<keyword evidence="3" id="KW-1185">Reference proteome</keyword>
<evidence type="ECO:0000313" key="3">
    <source>
        <dbReference type="Proteomes" id="UP001499895"/>
    </source>
</evidence>
<keyword evidence="1" id="KW-0732">Signal</keyword>
<dbReference type="EMBL" id="BAAAHB010000001">
    <property type="protein sequence ID" value="GAA0442980.1"/>
    <property type="molecule type" value="Genomic_DNA"/>
</dbReference>
<evidence type="ECO:0000256" key="1">
    <source>
        <dbReference type="SAM" id="SignalP"/>
    </source>
</evidence>
<evidence type="ECO:0000313" key="2">
    <source>
        <dbReference type="EMBL" id="GAA0442980.1"/>
    </source>
</evidence>
<dbReference type="RefSeq" id="WP_344083928.1">
    <property type="nucleotide sequence ID" value="NZ_BAAAHB010000001.1"/>
</dbReference>
<feature type="signal peptide" evidence="1">
    <location>
        <begin position="1"/>
        <end position="24"/>
    </location>
</feature>
<proteinExistence type="predicted"/>
<gene>
    <name evidence="2" type="ORF">GCM10009544_02210</name>
</gene>
<reference evidence="3" key="1">
    <citation type="journal article" date="2019" name="Int. J. Syst. Evol. Microbiol.">
        <title>The Global Catalogue of Microorganisms (GCM) 10K type strain sequencing project: providing services to taxonomists for standard genome sequencing and annotation.</title>
        <authorList>
            <consortium name="The Broad Institute Genomics Platform"/>
            <consortium name="The Broad Institute Genome Sequencing Center for Infectious Disease"/>
            <person name="Wu L."/>
            <person name="Ma J."/>
        </authorList>
    </citation>
    <scope>NUCLEOTIDE SEQUENCE [LARGE SCALE GENOMIC DNA]</scope>
    <source>
        <strain evidence="3">JCM 10649</strain>
    </source>
</reference>